<dbReference type="InterPro" id="IPR046985">
    <property type="entry name" value="IP5"/>
</dbReference>
<reference evidence="4" key="1">
    <citation type="submission" date="2021-02" db="EMBL/GenBank/DDBJ databases">
        <authorList>
            <person name="Dougan E. K."/>
            <person name="Rhodes N."/>
            <person name="Thang M."/>
            <person name="Chan C."/>
        </authorList>
    </citation>
    <scope>NUCLEOTIDE SEQUENCE</scope>
</reference>
<dbReference type="SUPFAM" id="SSF56219">
    <property type="entry name" value="DNase I-like"/>
    <property type="match status" value="1"/>
</dbReference>
<keyword evidence="2" id="KW-0472">Membrane</keyword>
<feature type="coiled-coil region" evidence="1">
    <location>
        <begin position="244"/>
        <end position="271"/>
    </location>
</feature>
<feature type="domain" description="Inositol polyphosphate-related phosphatase" evidence="3">
    <location>
        <begin position="414"/>
        <end position="660"/>
    </location>
</feature>
<dbReference type="Proteomes" id="UP000604046">
    <property type="component" value="Unassembled WGS sequence"/>
</dbReference>
<sequence length="662" mass="72047">QATADQAAAVKVQRRISSSPNLSWLRNLIRCDTGEPAGPQALASSLIGLYFSASWCPPCHYFAPILAQAYKQIRDAHGANSFEIVLIPLDTDENMWQLHMAKMPWMSTRKRGGALVLLCFAANCMGWLGSTPQPTRMRVCLRAEDDTLERLSRVSRVPSKPPSQEPQEGSLMGAVGGSVLGGLLLGPFGAVFGASLGSDLGRLNRDQASVEALGLDADMVNLARTVAKSLADAVEDKKRVISVKDDLAIRIVKLEGDVEKLSDEAMAALQAGDEDGARSILEKKVPLQQRLTTSKDELKKALERVSVVSAAVQRLEGEALKVASLLERAQAATGSERAALADEASAMTVKDPLLDKFDRLERVDLLTGYSAWPNWTEALGLSEGQTEFLRSVRRWTGKCQVQQARLSRHPGDLASFSIRVCSWNLHGCAIDPEDDIRPWLFSAGQADIYIVGIQELVELGPMSVFLNTDGHEERQSELELKIEAALAATGLRYLKICSFGMVGLSLLAYASESLQERVGEIDCDRVKTGIEGLSGNKGGLCVRFLLGPMSLCFANVHLPSGTGKADERNEHLNEVLSYAFQGTSRNGSTRPSKNGFHRASVYTAAEHDLTVVFGDLNSRLADLPNEDGFPKGPPEAWLLFDELLTGRIRCTRSLGFREARTI</sequence>
<evidence type="ECO:0000256" key="2">
    <source>
        <dbReference type="SAM" id="Phobius"/>
    </source>
</evidence>
<dbReference type="Pfam" id="PF22669">
    <property type="entry name" value="Exo_endo_phos2"/>
    <property type="match status" value="1"/>
</dbReference>
<accession>A0A812K3P2</accession>
<dbReference type="InterPro" id="IPR000300">
    <property type="entry name" value="IPPc"/>
</dbReference>
<dbReference type="GO" id="GO:0004439">
    <property type="term" value="F:phosphatidylinositol-4,5-bisphosphate 5-phosphatase activity"/>
    <property type="evidence" value="ECO:0007669"/>
    <property type="project" value="TreeGrafter"/>
</dbReference>
<proteinExistence type="predicted"/>
<dbReference type="GO" id="GO:0046856">
    <property type="term" value="P:phosphatidylinositol dephosphorylation"/>
    <property type="evidence" value="ECO:0007669"/>
    <property type="project" value="InterPro"/>
</dbReference>
<comment type="caution">
    <text evidence="4">The sequence shown here is derived from an EMBL/GenBank/DDBJ whole genome shotgun (WGS) entry which is preliminary data.</text>
</comment>
<gene>
    <name evidence="4" type="primary">syj1</name>
    <name evidence="4" type="ORF">SNAT2548_LOCUS8002</name>
</gene>
<keyword evidence="2" id="KW-0812">Transmembrane</keyword>
<keyword evidence="2" id="KW-1133">Transmembrane helix</keyword>
<dbReference type="Gene3D" id="3.40.30.10">
    <property type="entry name" value="Glutaredoxin"/>
    <property type="match status" value="1"/>
</dbReference>
<dbReference type="InterPro" id="IPR036249">
    <property type="entry name" value="Thioredoxin-like_sf"/>
</dbReference>
<dbReference type="SUPFAM" id="SSF52833">
    <property type="entry name" value="Thioredoxin-like"/>
    <property type="match status" value="1"/>
</dbReference>
<organism evidence="4 5">
    <name type="scientific">Symbiodinium natans</name>
    <dbReference type="NCBI Taxonomy" id="878477"/>
    <lineage>
        <taxon>Eukaryota</taxon>
        <taxon>Sar</taxon>
        <taxon>Alveolata</taxon>
        <taxon>Dinophyceae</taxon>
        <taxon>Suessiales</taxon>
        <taxon>Symbiodiniaceae</taxon>
        <taxon>Symbiodinium</taxon>
    </lineage>
</organism>
<name>A0A812K3P2_9DINO</name>
<protein>
    <submittedName>
        <fullName evidence="4">Syj1 protein</fullName>
    </submittedName>
</protein>
<evidence type="ECO:0000259" key="3">
    <source>
        <dbReference type="SMART" id="SM00128"/>
    </source>
</evidence>
<dbReference type="EMBL" id="CAJNDS010000571">
    <property type="protein sequence ID" value="CAE7219883.1"/>
    <property type="molecule type" value="Genomic_DNA"/>
</dbReference>
<keyword evidence="5" id="KW-1185">Reference proteome</keyword>
<dbReference type="AlphaFoldDB" id="A0A812K3P2"/>
<feature type="non-terminal residue" evidence="4">
    <location>
        <position position="662"/>
    </location>
</feature>
<evidence type="ECO:0000313" key="4">
    <source>
        <dbReference type="EMBL" id="CAE7219883.1"/>
    </source>
</evidence>
<dbReference type="InterPro" id="IPR012336">
    <property type="entry name" value="Thioredoxin-like_fold"/>
</dbReference>
<dbReference type="Gene3D" id="3.60.10.10">
    <property type="entry name" value="Endonuclease/exonuclease/phosphatase"/>
    <property type="match status" value="1"/>
</dbReference>
<keyword evidence="1" id="KW-0175">Coiled coil</keyword>
<dbReference type="SMART" id="SM00128">
    <property type="entry name" value="IPPc"/>
    <property type="match status" value="1"/>
</dbReference>
<dbReference type="PANTHER" id="PTHR11200">
    <property type="entry name" value="INOSITOL 5-PHOSPHATASE"/>
    <property type="match status" value="1"/>
</dbReference>
<dbReference type="InterPro" id="IPR036691">
    <property type="entry name" value="Endo/exonu/phosph_ase_sf"/>
</dbReference>
<dbReference type="OrthoDB" id="405996at2759"/>
<dbReference type="Pfam" id="PF13905">
    <property type="entry name" value="Thioredoxin_8"/>
    <property type="match status" value="1"/>
</dbReference>
<evidence type="ECO:0000313" key="5">
    <source>
        <dbReference type="Proteomes" id="UP000604046"/>
    </source>
</evidence>
<feature type="transmembrane region" description="Helical" evidence="2">
    <location>
        <begin position="112"/>
        <end position="130"/>
    </location>
</feature>
<evidence type="ECO:0000256" key="1">
    <source>
        <dbReference type="SAM" id="Coils"/>
    </source>
</evidence>